<dbReference type="GO" id="GO:0005524">
    <property type="term" value="F:ATP binding"/>
    <property type="evidence" value="ECO:0007669"/>
    <property type="project" value="InterPro"/>
</dbReference>
<organism evidence="5">
    <name type="scientific">Yam virus X</name>
    <dbReference type="NCBI Taxonomy" id="1503864"/>
    <lineage>
        <taxon>Viruses</taxon>
        <taxon>Riboviria</taxon>
        <taxon>Orthornavirae</taxon>
        <taxon>Kitrinoviricota</taxon>
        <taxon>Alsuviricetes</taxon>
        <taxon>Tymovirales</taxon>
        <taxon>Alphaflexiviridae</taxon>
        <taxon>Potexvirus</taxon>
        <taxon>Potexvirus ecsdioscoreae</taxon>
    </lineage>
</organism>
<proteinExistence type="predicted"/>
<name>A0A0B4VLL1_9VIRU</name>
<dbReference type="EMBL" id="KJ789131">
    <property type="protein sequence ID" value="AJD23372.1"/>
    <property type="molecule type" value="Genomic_RNA"/>
</dbReference>
<evidence type="ECO:0000313" key="4">
    <source>
        <dbReference type="EMBL" id="AJD23382.1"/>
    </source>
</evidence>
<dbReference type="Pfam" id="PF01443">
    <property type="entry name" value="Viral_helicase1"/>
    <property type="match status" value="1"/>
</dbReference>
<feature type="domain" description="(+)RNA virus helicase C-terminal" evidence="1">
    <location>
        <begin position="1"/>
        <end position="232"/>
    </location>
</feature>
<evidence type="ECO:0000313" key="5">
    <source>
        <dbReference type="EMBL" id="AJD23387.1"/>
    </source>
</evidence>
<sequence>MCDKLIDLLTLKFSRTLVPLTFPIVVHAVAGAGKTTFLNDLLLDPTYEIVSLNTLTRAKIHGNSIKTSFSSETSDRVLILDEYLQFDEKTITKAKFIFSDPYQSASQPRLAHFTCNQTQRFGKQTAEFLRKLNFDVISEKNDELKFGHLFNSELSGTVIGYSPEVCELLSAHNVEFLEPCRTVGLTFNKVTLVLNTSNLDDIPSHILYISLTRHTESILILTPDASYSSTRL</sequence>
<reference evidence="5" key="1">
    <citation type="submission" date="2014-05" db="EMBL/GenBank/DDBJ databases">
        <title>Molecular characterization of a novel Potexvirus on yam.</title>
        <authorList>
            <person name="Zou C."/>
            <person name="Meng J."/>
            <person name="Yao Z."/>
            <person name="Chen B."/>
        </authorList>
    </citation>
    <scope>NUCLEOTIDE SEQUENCE</scope>
    <source>
        <strain evidence="2">XZ1</strain>
        <strain evidence="3">XZ2</strain>
        <strain evidence="4">XZ3</strain>
        <strain evidence="5">XZ4</strain>
    </source>
</reference>
<evidence type="ECO:0000313" key="2">
    <source>
        <dbReference type="EMBL" id="AJD23372.1"/>
    </source>
</evidence>
<dbReference type="InterPro" id="IPR027351">
    <property type="entry name" value="(+)RNA_virus_helicase_core_dom"/>
</dbReference>
<dbReference type="EMBL" id="KJ789132">
    <property type="protein sequence ID" value="AJD23377.1"/>
    <property type="molecule type" value="Genomic_RNA"/>
</dbReference>
<evidence type="ECO:0000313" key="3">
    <source>
        <dbReference type="EMBL" id="AJD23377.1"/>
    </source>
</evidence>
<dbReference type="PROSITE" id="PS51657">
    <property type="entry name" value="PSRV_HELICASE"/>
    <property type="match status" value="1"/>
</dbReference>
<evidence type="ECO:0000259" key="1">
    <source>
        <dbReference type="PROSITE" id="PS51657"/>
    </source>
</evidence>
<accession>A0A0B4VLL1</accession>
<dbReference type="EMBL" id="KJ789134">
    <property type="protein sequence ID" value="AJD23387.1"/>
    <property type="molecule type" value="Genomic_RNA"/>
</dbReference>
<dbReference type="EMBL" id="KJ789133">
    <property type="protein sequence ID" value="AJD23382.1"/>
    <property type="molecule type" value="Genomic_RNA"/>
</dbReference>
<protein>
    <submittedName>
        <fullName evidence="5">Triple gene block protein 1</fullName>
    </submittedName>
</protein>